<sequence>MTTEQNSTNTNRFFKKLDFKRKLRTIWNKGNFINSHITSVGESEIINFYKLNDSHVEIVYSGIGTKIKKVNFYEKGKSMETFFPVISTS</sequence>
<comment type="caution">
    <text evidence="1">The sequence shown here is derived from an EMBL/GenBank/DDBJ whole genome shotgun (WGS) entry which is preliminary data.</text>
</comment>
<dbReference type="Proteomes" id="UP001252186">
    <property type="component" value="Unassembled WGS sequence"/>
</dbReference>
<accession>A0ABU2Y3I3</accession>
<organism evidence="1 2">
    <name type="scientific">Urechidicola vernalis</name>
    <dbReference type="NCBI Taxonomy" id="3075600"/>
    <lineage>
        <taxon>Bacteria</taxon>
        <taxon>Pseudomonadati</taxon>
        <taxon>Bacteroidota</taxon>
        <taxon>Flavobacteriia</taxon>
        <taxon>Flavobacteriales</taxon>
        <taxon>Flavobacteriaceae</taxon>
        <taxon>Urechidicola</taxon>
    </lineage>
</organism>
<name>A0ABU2Y3I3_9FLAO</name>
<proteinExistence type="predicted"/>
<dbReference type="RefSeq" id="WP_311591620.1">
    <property type="nucleotide sequence ID" value="NZ_JAVRHV010000001.1"/>
</dbReference>
<reference evidence="1 2" key="1">
    <citation type="submission" date="2023-09" db="EMBL/GenBank/DDBJ databases">
        <authorList>
            <person name="Rey-Velasco X."/>
        </authorList>
    </citation>
    <scope>NUCLEOTIDE SEQUENCE [LARGE SCALE GENOMIC DNA]</scope>
    <source>
        <strain evidence="1 2">P050</strain>
    </source>
</reference>
<protein>
    <submittedName>
        <fullName evidence="1">Uncharacterized protein</fullName>
    </submittedName>
</protein>
<dbReference type="EMBL" id="JAVRHV010000001">
    <property type="protein sequence ID" value="MDT0551815.1"/>
    <property type="molecule type" value="Genomic_DNA"/>
</dbReference>
<evidence type="ECO:0000313" key="1">
    <source>
        <dbReference type="EMBL" id="MDT0551815.1"/>
    </source>
</evidence>
<evidence type="ECO:0000313" key="2">
    <source>
        <dbReference type="Proteomes" id="UP001252186"/>
    </source>
</evidence>
<keyword evidence="2" id="KW-1185">Reference proteome</keyword>
<gene>
    <name evidence="1" type="ORF">RM519_01035</name>
</gene>